<protein>
    <recommendedName>
        <fullName evidence="3">Lipoprotein</fullName>
    </recommendedName>
</protein>
<evidence type="ECO:0000313" key="1">
    <source>
        <dbReference type="EMBL" id="SDZ10184.1"/>
    </source>
</evidence>
<organism evidence="1 2">
    <name type="scientific">Proteiniborus ethanoligenes</name>
    <dbReference type="NCBI Taxonomy" id="415015"/>
    <lineage>
        <taxon>Bacteria</taxon>
        <taxon>Bacillati</taxon>
        <taxon>Bacillota</taxon>
        <taxon>Clostridia</taxon>
        <taxon>Eubacteriales</taxon>
        <taxon>Proteiniborus</taxon>
    </lineage>
</organism>
<dbReference type="Proteomes" id="UP000198625">
    <property type="component" value="Unassembled WGS sequence"/>
</dbReference>
<dbReference type="PROSITE" id="PS51257">
    <property type="entry name" value="PROKAR_LIPOPROTEIN"/>
    <property type="match status" value="1"/>
</dbReference>
<dbReference type="AlphaFoldDB" id="A0A1H3Q9H7"/>
<sequence length="181" mass="20057">MKKLSIVLILLILLLVGCSNGRENTSVSPEDSSAAADVQEANDIQEAKSEGYVFEYKGVAIPMHKEAAPILESLGDNMDYFEAESCAFQGMEKVYTYSGFELYTYEADGTDYVAAVIFLDDSVGTKEGIYLYSSLDDVLKAYGDNYTEELGLYTYELNKSKISFLIENNEVTSIEYTAVPE</sequence>
<name>A0A1H3Q9H7_9FIRM</name>
<dbReference type="STRING" id="415015.SAMN05660462_01856"/>
<gene>
    <name evidence="1" type="ORF">SAMN05660462_01856</name>
</gene>
<proteinExistence type="predicted"/>
<keyword evidence="2" id="KW-1185">Reference proteome</keyword>
<accession>A0A1H3Q9H7</accession>
<dbReference type="RefSeq" id="WP_091730222.1">
    <property type="nucleotide sequence ID" value="NZ_FNQE01000019.1"/>
</dbReference>
<evidence type="ECO:0008006" key="3">
    <source>
        <dbReference type="Google" id="ProtNLM"/>
    </source>
</evidence>
<dbReference type="EMBL" id="FNQE01000019">
    <property type="protein sequence ID" value="SDZ10184.1"/>
    <property type="molecule type" value="Genomic_DNA"/>
</dbReference>
<reference evidence="1 2" key="1">
    <citation type="submission" date="2016-10" db="EMBL/GenBank/DDBJ databases">
        <authorList>
            <person name="de Groot N.N."/>
        </authorList>
    </citation>
    <scope>NUCLEOTIDE SEQUENCE [LARGE SCALE GENOMIC DNA]</scope>
    <source>
        <strain evidence="1 2">DSM 21650</strain>
    </source>
</reference>
<dbReference type="OrthoDB" id="2584069at2"/>
<evidence type="ECO:0000313" key="2">
    <source>
        <dbReference type="Proteomes" id="UP000198625"/>
    </source>
</evidence>